<organism evidence="1 2">
    <name type="scientific">Brucella anthropi</name>
    <name type="common">Ochrobactrum anthropi</name>
    <dbReference type="NCBI Taxonomy" id="529"/>
    <lineage>
        <taxon>Bacteria</taxon>
        <taxon>Pseudomonadati</taxon>
        <taxon>Pseudomonadota</taxon>
        <taxon>Alphaproteobacteria</taxon>
        <taxon>Hyphomicrobiales</taxon>
        <taxon>Brucellaceae</taxon>
        <taxon>Brucella/Ochrobactrum group</taxon>
        <taxon>Brucella</taxon>
    </lineage>
</organism>
<dbReference type="AlphaFoldDB" id="A0A8I0T9W7"/>
<dbReference type="EMBL" id="JACZKO010000038">
    <property type="protein sequence ID" value="MBE0562094.1"/>
    <property type="molecule type" value="Genomic_DNA"/>
</dbReference>
<proteinExistence type="predicted"/>
<accession>A0A8I0T9W7</accession>
<sequence>MSLTDIINSGKKIELQATNEDDATAEAQRHFGEEDFALFEIEPGKFVACQPDFTLSD</sequence>
<evidence type="ECO:0000313" key="2">
    <source>
        <dbReference type="Proteomes" id="UP000642265"/>
    </source>
</evidence>
<evidence type="ECO:0000313" key="1">
    <source>
        <dbReference type="EMBL" id="MBE0562094.1"/>
    </source>
</evidence>
<gene>
    <name evidence="1" type="ORF">IH622_14930</name>
</gene>
<name>A0A8I0T9W7_BRUAN</name>
<protein>
    <submittedName>
        <fullName evidence="1">Uncharacterized protein</fullName>
    </submittedName>
</protein>
<reference evidence="1" key="2">
    <citation type="submission" date="2020-10" db="EMBL/GenBank/DDBJ databases">
        <title>Enrichment of novel Verrucomicrobia, Bacteroidetes and Krumholzibacteria in an oxygen-limited, methane- and iron-fed bioreactor inoculated with Bothnian Sea sediments.</title>
        <authorList>
            <person name="Martins P.D."/>
            <person name="de Jong A."/>
            <person name="Lenstra W.K."/>
            <person name="van Helmond N.A.G.M."/>
            <person name="Slomp C.P."/>
            <person name="Jetten M.S.M."/>
            <person name="Welte C.U."/>
            <person name="Rasigraf O."/>
        </authorList>
    </citation>
    <scope>NUCLEOTIDE SEQUENCE</scope>
    <source>
        <strain evidence="1">MAG47</strain>
    </source>
</reference>
<dbReference type="Proteomes" id="UP000642265">
    <property type="component" value="Unassembled WGS sequence"/>
</dbReference>
<reference evidence="1" key="1">
    <citation type="submission" date="2020-09" db="EMBL/GenBank/DDBJ databases">
        <authorList>
            <person name="Dalcin Martins P."/>
        </authorList>
    </citation>
    <scope>NUCLEOTIDE SEQUENCE</scope>
    <source>
        <strain evidence="1">MAG47</strain>
    </source>
</reference>
<comment type="caution">
    <text evidence="1">The sequence shown here is derived from an EMBL/GenBank/DDBJ whole genome shotgun (WGS) entry which is preliminary data.</text>
</comment>